<accession>A0ABC8R7U1</accession>
<feature type="compositionally biased region" description="Basic and acidic residues" evidence="1">
    <location>
        <begin position="40"/>
        <end position="50"/>
    </location>
</feature>
<protein>
    <submittedName>
        <fullName evidence="2">Uncharacterized protein</fullName>
    </submittedName>
</protein>
<evidence type="ECO:0000256" key="1">
    <source>
        <dbReference type="SAM" id="MobiDB-lite"/>
    </source>
</evidence>
<dbReference type="AlphaFoldDB" id="A0ABC8R7U1"/>
<evidence type="ECO:0000313" key="3">
    <source>
        <dbReference type="Proteomes" id="UP001642360"/>
    </source>
</evidence>
<feature type="compositionally biased region" description="Acidic residues" evidence="1">
    <location>
        <begin position="72"/>
        <end position="84"/>
    </location>
</feature>
<feature type="region of interest" description="Disordered" evidence="1">
    <location>
        <begin position="1"/>
        <end position="84"/>
    </location>
</feature>
<evidence type="ECO:0000313" key="2">
    <source>
        <dbReference type="EMBL" id="CAK9140411.1"/>
    </source>
</evidence>
<dbReference type="Proteomes" id="UP001642360">
    <property type="component" value="Unassembled WGS sequence"/>
</dbReference>
<feature type="non-terminal residue" evidence="2">
    <location>
        <position position="84"/>
    </location>
</feature>
<keyword evidence="3" id="KW-1185">Reference proteome</keyword>
<dbReference type="EMBL" id="CAUOFW020001039">
    <property type="protein sequence ID" value="CAK9140411.1"/>
    <property type="molecule type" value="Genomic_DNA"/>
</dbReference>
<organism evidence="2 3">
    <name type="scientific">Ilex paraguariensis</name>
    <name type="common">yerba mate</name>
    <dbReference type="NCBI Taxonomy" id="185542"/>
    <lineage>
        <taxon>Eukaryota</taxon>
        <taxon>Viridiplantae</taxon>
        <taxon>Streptophyta</taxon>
        <taxon>Embryophyta</taxon>
        <taxon>Tracheophyta</taxon>
        <taxon>Spermatophyta</taxon>
        <taxon>Magnoliopsida</taxon>
        <taxon>eudicotyledons</taxon>
        <taxon>Gunneridae</taxon>
        <taxon>Pentapetalae</taxon>
        <taxon>asterids</taxon>
        <taxon>campanulids</taxon>
        <taxon>Aquifoliales</taxon>
        <taxon>Aquifoliaceae</taxon>
        <taxon>Ilex</taxon>
    </lineage>
</organism>
<gene>
    <name evidence="2" type="ORF">ILEXP_LOCUS7861</name>
</gene>
<feature type="compositionally biased region" description="Low complexity" evidence="1">
    <location>
        <begin position="9"/>
        <end position="20"/>
    </location>
</feature>
<proteinExistence type="predicted"/>
<sequence>MKAKWGDTSSEFPSSEYLSSQEDEKNFTDFIDSHSYLPRETSKNEVEERTSPSTVVEDLEEEVSSSIKEVMSEDETESNDDLQN</sequence>
<name>A0ABC8R7U1_9AQUA</name>
<comment type="caution">
    <text evidence="2">The sequence shown here is derived from an EMBL/GenBank/DDBJ whole genome shotgun (WGS) entry which is preliminary data.</text>
</comment>
<reference evidence="2 3" key="1">
    <citation type="submission" date="2024-02" db="EMBL/GenBank/DDBJ databases">
        <authorList>
            <person name="Vignale AGUSTIN F."/>
            <person name="Sosa J E."/>
            <person name="Modenutti C."/>
        </authorList>
    </citation>
    <scope>NUCLEOTIDE SEQUENCE [LARGE SCALE GENOMIC DNA]</scope>
</reference>